<dbReference type="InterPro" id="IPR011598">
    <property type="entry name" value="bHLH_dom"/>
</dbReference>
<dbReference type="InterPro" id="IPR036638">
    <property type="entry name" value="HLH_DNA-bd_sf"/>
</dbReference>
<protein>
    <submittedName>
        <fullName evidence="6">Achaete-scute homolog 1a-like</fullName>
    </submittedName>
</protein>
<dbReference type="Pfam" id="PF00010">
    <property type="entry name" value="HLH"/>
    <property type="match status" value="1"/>
</dbReference>
<evidence type="ECO:0000259" key="4">
    <source>
        <dbReference type="PROSITE" id="PS50888"/>
    </source>
</evidence>
<organism evidence="5 6">
    <name type="scientific">Limulus polyphemus</name>
    <name type="common">Atlantic horseshoe crab</name>
    <dbReference type="NCBI Taxonomy" id="6850"/>
    <lineage>
        <taxon>Eukaryota</taxon>
        <taxon>Metazoa</taxon>
        <taxon>Ecdysozoa</taxon>
        <taxon>Arthropoda</taxon>
        <taxon>Chelicerata</taxon>
        <taxon>Merostomata</taxon>
        <taxon>Xiphosura</taxon>
        <taxon>Limulidae</taxon>
        <taxon>Limulus</taxon>
    </lineage>
</organism>
<reference evidence="6" key="1">
    <citation type="submission" date="2025-08" db="UniProtKB">
        <authorList>
            <consortium name="RefSeq"/>
        </authorList>
    </citation>
    <scope>IDENTIFICATION</scope>
    <source>
        <tissue evidence="6">Muscle</tissue>
    </source>
</reference>
<gene>
    <name evidence="6" type="primary">LOC106460729</name>
</gene>
<dbReference type="GeneID" id="106460729"/>
<dbReference type="InterPro" id="IPR050283">
    <property type="entry name" value="E-box_TF_Regulators"/>
</dbReference>
<evidence type="ECO:0000256" key="1">
    <source>
        <dbReference type="ARBA" id="ARBA00023125"/>
    </source>
</evidence>
<dbReference type="CDD" id="cd11418">
    <property type="entry name" value="bHLH_TS_ASCL"/>
    <property type="match status" value="1"/>
</dbReference>
<evidence type="ECO:0000313" key="6">
    <source>
        <dbReference type="RefSeq" id="XP_013775918.2"/>
    </source>
</evidence>
<keyword evidence="2" id="KW-0175">Coiled coil</keyword>
<evidence type="ECO:0000313" key="5">
    <source>
        <dbReference type="Proteomes" id="UP000694941"/>
    </source>
</evidence>
<accession>A0ABM1B6R0</accession>
<feature type="compositionally biased region" description="Basic residues" evidence="3">
    <location>
        <begin position="70"/>
        <end position="89"/>
    </location>
</feature>
<name>A0ABM1B6R0_LIMPO</name>
<sequence>MEQGIIPICDLPACQYSSALLPNSPPQVWDFPLRMDRFSGVQNTSLPSQLGKCRSPRQTVSSSSKQQQNSKKKTCRKNGSKSAYKHIPHREKPPHLVAKRNARERRRVEAVNNAFARLRKCVPVENKNKRLSKVKTLHRAIEYIAALQEMLEEAETVQSSSLDPLQSLDDLLDAAEVEAVNKENDASQRWITLENTYVPDSYNPYLTFYEDYGTAFHS</sequence>
<dbReference type="PROSITE" id="PS50888">
    <property type="entry name" value="BHLH"/>
    <property type="match status" value="1"/>
</dbReference>
<dbReference type="Gene3D" id="4.10.280.10">
    <property type="entry name" value="Helix-loop-helix DNA-binding domain"/>
    <property type="match status" value="1"/>
</dbReference>
<evidence type="ECO:0000256" key="2">
    <source>
        <dbReference type="SAM" id="Coils"/>
    </source>
</evidence>
<dbReference type="PANTHER" id="PTHR23349">
    <property type="entry name" value="BASIC HELIX-LOOP-HELIX TRANSCRIPTION FACTOR, TWIST"/>
    <property type="match status" value="1"/>
</dbReference>
<feature type="domain" description="BHLH" evidence="4">
    <location>
        <begin position="95"/>
        <end position="147"/>
    </location>
</feature>
<dbReference type="SUPFAM" id="SSF47459">
    <property type="entry name" value="HLH, helix-loop-helix DNA-binding domain"/>
    <property type="match status" value="1"/>
</dbReference>
<keyword evidence="1" id="KW-0238">DNA-binding</keyword>
<evidence type="ECO:0000256" key="3">
    <source>
        <dbReference type="SAM" id="MobiDB-lite"/>
    </source>
</evidence>
<dbReference type="RefSeq" id="XP_013775918.2">
    <property type="nucleotide sequence ID" value="XM_013920464.2"/>
</dbReference>
<feature type="region of interest" description="Disordered" evidence="3">
    <location>
        <begin position="43"/>
        <end position="93"/>
    </location>
</feature>
<dbReference type="Proteomes" id="UP000694941">
    <property type="component" value="Unplaced"/>
</dbReference>
<proteinExistence type="predicted"/>
<keyword evidence="5" id="KW-1185">Reference proteome</keyword>
<dbReference type="SMART" id="SM00353">
    <property type="entry name" value="HLH"/>
    <property type="match status" value="1"/>
</dbReference>
<feature type="coiled-coil region" evidence="2">
    <location>
        <begin position="137"/>
        <end position="185"/>
    </location>
</feature>
<dbReference type="PANTHER" id="PTHR23349:SF108">
    <property type="entry name" value="BHLH DOMAIN-CONTAINING PROTEIN"/>
    <property type="match status" value="1"/>
</dbReference>